<organism evidence="2 3">
    <name type="scientific">Lithospermum erythrorhizon</name>
    <name type="common">Purple gromwell</name>
    <name type="synonym">Lithospermum officinale var. erythrorhizon</name>
    <dbReference type="NCBI Taxonomy" id="34254"/>
    <lineage>
        <taxon>Eukaryota</taxon>
        <taxon>Viridiplantae</taxon>
        <taxon>Streptophyta</taxon>
        <taxon>Embryophyta</taxon>
        <taxon>Tracheophyta</taxon>
        <taxon>Spermatophyta</taxon>
        <taxon>Magnoliopsida</taxon>
        <taxon>eudicotyledons</taxon>
        <taxon>Gunneridae</taxon>
        <taxon>Pentapetalae</taxon>
        <taxon>asterids</taxon>
        <taxon>lamiids</taxon>
        <taxon>Boraginales</taxon>
        <taxon>Boraginaceae</taxon>
        <taxon>Boraginoideae</taxon>
        <taxon>Lithospermeae</taxon>
        <taxon>Lithospermum</taxon>
    </lineage>
</organism>
<feature type="compositionally biased region" description="Low complexity" evidence="1">
    <location>
        <begin position="290"/>
        <end position="301"/>
    </location>
</feature>
<reference evidence="2 3" key="1">
    <citation type="submission" date="2024-01" db="EMBL/GenBank/DDBJ databases">
        <title>The complete chloroplast genome sequence of Lithospermum erythrorhizon: insights into the phylogenetic relationship among Boraginaceae species and the maternal lineages of purple gromwells.</title>
        <authorList>
            <person name="Okada T."/>
            <person name="Watanabe K."/>
        </authorList>
    </citation>
    <scope>NUCLEOTIDE SEQUENCE [LARGE SCALE GENOMIC DNA]</scope>
</reference>
<sequence length="474" mass="52279">MGVPLSTFSHLKSFPLEETVETLGTPPSLLSSPKSITKKNPSPFFFNPGSYKVSFKSPCLRHSLISLLALPHIMSDSSNSRLEGQGYNSDARSFSSSQVSSSPDALAGSGSSVPLQATPLASRAPSSSRHPPQAKTVRVDLHRCCSELSERELVDLRSRYDIPTSVILRRPNATDRANAPPPGLRTFYVVALNNGLRLPRPQKDGFLYFTVRTEMKGFCKAFTSKVEPETWRPFFFYASGKGLLQCVPFGFMDHPKSHVLKATGLSPIADADPGALEVLRVSYSLPDHTPTPSSSVPATTPNQPPPSLYPLAARGEQFFGGGSSHESSLENLFPDSPPLLNHLLLLFSAELHAIGLASPLEERLRRVPRMLPRIPKAWGSIHLWAQREISRPPLLRAKARTLYAQPIKPRVMLLWTPADNIPPPLFWTRRTRVVLIWRLQSPTLHDSPCLHLGVLYLLERGCGLPLSVLGRHNP</sequence>
<dbReference type="AlphaFoldDB" id="A0AAV3NRU2"/>
<name>A0AAV3NRU2_LITER</name>
<feature type="compositionally biased region" description="Low complexity" evidence="1">
    <location>
        <begin position="89"/>
        <end position="102"/>
    </location>
</feature>
<evidence type="ECO:0000313" key="2">
    <source>
        <dbReference type="EMBL" id="GAA0141673.1"/>
    </source>
</evidence>
<dbReference type="Proteomes" id="UP001454036">
    <property type="component" value="Unassembled WGS sequence"/>
</dbReference>
<comment type="caution">
    <text evidence="2">The sequence shown here is derived from an EMBL/GenBank/DDBJ whole genome shotgun (WGS) entry which is preliminary data.</text>
</comment>
<proteinExistence type="predicted"/>
<protein>
    <submittedName>
        <fullName evidence="2">Uncharacterized protein</fullName>
    </submittedName>
</protein>
<feature type="region of interest" description="Disordered" evidence="1">
    <location>
        <begin position="79"/>
        <end position="136"/>
    </location>
</feature>
<evidence type="ECO:0000256" key="1">
    <source>
        <dbReference type="SAM" id="MobiDB-lite"/>
    </source>
</evidence>
<feature type="compositionally biased region" description="Polar residues" evidence="1">
    <location>
        <begin position="79"/>
        <end position="88"/>
    </location>
</feature>
<feature type="compositionally biased region" description="Low complexity" evidence="1">
    <location>
        <begin position="117"/>
        <end position="134"/>
    </location>
</feature>
<keyword evidence="3" id="KW-1185">Reference proteome</keyword>
<feature type="region of interest" description="Disordered" evidence="1">
    <location>
        <begin position="287"/>
        <end position="306"/>
    </location>
</feature>
<dbReference type="EMBL" id="BAABME010015532">
    <property type="protein sequence ID" value="GAA0141673.1"/>
    <property type="molecule type" value="Genomic_DNA"/>
</dbReference>
<evidence type="ECO:0000313" key="3">
    <source>
        <dbReference type="Proteomes" id="UP001454036"/>
    </source>
</evidence>
<gene>
    <name evidence="2" type="ORF">LIER_35436</name>
</gene>
<accession>A0AAV3NRU2</accession>